<proteinExistence type="predicted"/>
<dbReference type="SMART" id="SM00065">
    <property type="entry name" value="GAF"/>
    <property type="match status" value="1"/>
</dbReference>
<dbReference type="RefSeq" id="WP_249904991.1">
    <property type="nucleotide sequence ID" value="NZ_JAMGBA010000003.1"/>
</dbReference>
<dbReference type="InterPro" id="IPR029016">
    <property type="entry name" value="GAF-like_dom_sf"/>
</dbReference>
<dbReference type="Gene3D" id="3.30.450.20">
    <property type="entry name" value="PAS domain"/>
    <property type="match status" value="1"/>
</dbReference>
<dbReference type="SUPFAM" id="SSF55781">
    <property type="entry name" value="GAF domain-like"/>
    <property type="match status" value="1"/>
</dbReference>
<sequence>MLVEMSAGRAGQQGLELLFQRSPSLMAVLEGIDHKIVSANNAFIDLVGKRAQVGKSLADALPDYEQQGIDKILDGVARSGQAFVGHGMSFTVERADGSTERVLVDFVFQPLASSEGQAPSIFIHGSNFTEDPRNDTLRMAHNKVLELAIADAPLESTLSELIRMVESTSCTGVLGSILLLDPDEVHLRVGAAPSLPPEYSAILDGAAIGDCRGSCGTAAYLGAAVFVSDIETDPLWADFKHLPLAYGLRACWSIPILTCGRKVLGTFGMYHREPREPTARDLMLVNLITQTAALVIDRERAKSALQNFTTMNGRSPDYQSSPAAPAN</sequence>
<organism evidence="2 3">
    <name type="scientific">Sphingomonas caseinilyticus</name>
    <dbReference type="NCBI Taxonomy" id="2908205"/>
    <lineage>
        <taxon>Bacteria</taxon>
        <taxon>Pseudomonadati</taxon>
        <taxon>Pseudomonadota</taxon>
        <taxon>Alphaproteobacteria</taxon>
        <taxon>Sphingomonadales</taxon>
        <taxon>Sphingomonadaceae</taxon>
        <taxon>Sphingomonas</taxon>
    </lineage>
</organism>
<dbReference type="InterPro" id="IPR035965">
    <property type="entry name" value="PAS-like_dom_sf"/>
</dbReference>
<dbReference type="EMBL" id="JAMGBA010000003">
    <property type="protein sequence ID" value="MCL6699534.1"/>
    <property type="molecule type" value="Genomic_DNA"/>
</dbReference>
<dbReference type="Proteomes" id="UP001203410">
    <property type="component" value="Unassembled WGS sequence"/>
</dbReference>
<evidence type="ECO:0000259" key="1">
    <source>
        <dbReference type="SMART" id="SM00065"/>
    </source>
</evidence>
<evidence type="ECO:0000313" key="2">
    <source>
        <dbReference type="EMBL" id="MCL6699534.1"/>
    </source>
</evidence>
<dbReference type="SUPFAM" id="SSF55785">
    <property type="entry name" value="PYP-like sensor domain (PAS domain)"/>
    <property type="match status" value="1"/>
</dbReference>
<reference evidence="2 3" key="1">
    <citation type="submission" date="2022-05" db="EMBL/GenBank/DDBJ databases">
        <authorList>
            <person name="Jo J.-H."/>
            <person name="Im W.-T."/>
        </authorList>
    </citation>
    <scope>NUCLEOTIDE SEQUENCE [LARGE SCALE GENOMIC DNA]</scope>
    <source>
        <strain evidence="2 3">NSE70-1</strain>
    </source>
</reference>
<gene>
    <name evidence="2" type="ORF">LZ496_12155</name>
</gene>
<dbReference type="Gene3D" id="3.30.450.40">
    <property type="match status" value="1"/>
</dbReference>
<keyword evidence="3" id="KW-1185">Reference proteome</keyword>
<comment type="caution">
    <text evidence="2">The sequence shown here is derived from an EMBL/GenBank/DDBJ whole genome shotgun (WGS) entry which is preliminary data.</text>
</comment>
<name>A0ABT0RWY5_9SPHN</name>
<dbReference type="Pfam" id="PF13185">
    <property type="entry name" value="GAF_2"/>
    <property type="match status" value="1"/>
</dbReference>
<dbReference type="InterPro" id="IPR003018">
    <property type="entry name" value="GAF"/>
</dbReference>
<feature type="domain" description="GAF" evidence="1">
    <location>
        <begin position="153"/>
        <end position="306"/>
    </location>
</feature>
<accession>A0ABT0RWY5</accession>
<evidence type="ECO:0000313" key="3">
    <source>
        <dbReference type="Proteomes" id="UP001203410"/>
    </source>
</evidence>
<protein>
    <submittedName>
        <fullName evidence="2">GAF domain-containing protein</fullName>
    </submittedName>
</protein>